<comment type="domain">
    <text evidence="9">Comprises of two domains. The C-terminal domain contains the binding site for glutamine and catalyzes the hydrolysis of this substrate to glutamate and ammonia. The N-terminal domain is anticipated to bind ATP and cobyrinate and catalyzes the ultimate synthesis of the diamide product. The ammonia produced via the glutaminase domain is probably translocated to the adjacent domain via a molecular tunnel, where it reacts with an activated intermediate.</text>
</comment>
<accession>A0AAW7Y1M4</accession>
<evidence type="ECO:0000256" key="1">
    <source>
        <dbReference type="ARBA" id="ARBA00001946"/>
    </source>
</evidence>
<comment type="similarity">
    <text evidence="2">Belongs to the CobB/CobQ family. CobQ subfamily.</text>
</comment>
<comment type="cofactor">
    <cofactor evidence="1 9">
        <name>Mg(2+)</name>
        <dbReference type="ChEBI" id="CHEBI:18420"/>
    </cofactor>
</comment>
<keyword evidence="3 9" id="KW-0169">Cobalamin biosynthesis</keyword>
<dbReference type="GO" id="GO:0009236">
    <property type="term" value="P:cobalamin biosynthetic process"/>
    <property type="evidence" value="ECO:0007669"/>
    <property type="project" value="UniProtKB-UniRule"/>
</dbReference>
<feature type="active site" description="Nucleophile" evidence="9">
    <location>
        <position position="326"/>
    </location>
</feature>
<organism evidence="12 13">
    <name type="scientific">Photobacterium sanguinicancri</name>
    <dbReference type="NCBI Taxonomy" id="875932"/>
    <lineage>
        <taxon>Bacteria</taxon>
        <taxon>Pseudomonadati</taxon>
        <taxon>Pseudomonadota</taxon>
        <taxon>Gammaproteobacteria</taxon>
        <taxon>Vibrionales</taxon>
        <taxon>Vibrionaceae</taxon>
        <taxon>Photobacterium</taxon>
    </lineage>
</organism>
<feature type="domain" description="CobQ/CobB/MinD/ParA nucleotide binding" evidence="10">
    <location>
        <begin position="9"/>
        <end position="187"/>
    </location>
</feature>
<dbReference type="CDD" id="cd05388">
    <property type="entry name" value="CobB_N"/>
    <property type="match status" value="1"/>
</dbReference>
<dbReference type="GO" id="GO:0042242">
    <property type="term" value="F:cobyrinic acid a,c-diamide synthase activity"/>
    <property type="evidence" value="ECO:0007669"/>
    <property type="project" value="UniProtKB-UniRule"/>
</dbReference>
<evidence type="ECO:0000256" key="3">
    <source>
        <dbReference type="ARBA" id="ARBA00022573"/>
    </source>
</evidence>
<dbReference type="SUPFAM" id="SSF52540">
    <property type="entry name" value="P-loop containing nucleoside triphosphate hydrolases"/>
    <property type="match status" value="1"/>
</dbReference>
<comment type="similarity">
    <text evidence="9">Belongs to the CobB/CbiA family.</text>
</comment>
<evidence type="ECO:0000256" key="6">
    <source>
        <dbReference type="ARBA" id="ARBA00022840"/>
    </source>
</evidence>
<dbReference type="Gene3D" id="3.40.50.300">
    <property type="entry name" value="P-loop containing nucleotide triphosphate hydrolases"/>
    <property type="match status" value="2"/>
</dbReference>
<sequence length="449" mass="48126">MSSYSCPALVVAAPASGTGKTTVVAALARYFTQQGKKVRVFKTGPDFIDPQFLALASKAPVYQLDFWMCGEAHCRNLLAQASQEADLILIEGVMGMFDGQCSSADIAAAFGIPILAVIDAGAMAQTFGAIAHGLASYRQDVDVFGVIANRVGSERHADMLQESLRPPLTFCGWLPKDMDLALPERHLGLVQASELDDIEARLDHAASVIAASSDIPLPKPIAFDLHDDPCALTEVQKTALSGVTVAVAKDNAFLFLYQANLELLEALGADLVYFSPLTGTALPCCDALYLPGGYPELHLDALHANQALITQIQQHVQAGKPCVAECGGMLYLNKTLTAVVAPEGESETARLNTSPVAMCGVLNAHSRMQPKLAALGIVEAAFELGTLRGHTFHYSMTSSEEEVLTQPVSQYGRKTDPVWTKGATTASYIHWYFPSNPDVVVWLFTRKAA</sequence>
<evidence type="ECO:0000313" key="12">
    <source>
        <dbReference type="EMBL" id="MDO6542277.1"/>
    </source>
</evidence>
<comment type="pathway">
    <text evidence="9">Cofactor biosynthesis; adenosylcobalamin biosynthesis; cob(II)yrinate a,c-diamide from sirohydrochlorin (anaerobic route): step 10/10.</text>
</comment>
<keyword evidence="6 9" id="KW-0067">ATP-binding</keyword>
<keyword evidence="4 9" id="KW-0436">Ligase</keyword>
<comment type="function">
    <text evidence="9">Catalyzes the ATP-dependent amidation of the two carboxylate groups at positions a and c of cobyrinate, using either L-glutamine or ammonia as the nitrogen source.</text>
</comment>
<reference evidence="12" key="1">
    <citation type="submission" date="2023-07" db="EMBL/GenBank/DDBJ databases">
        <title>Genome content predicts the carbon catabolic preferences of heterotrophic bacteria.</title>
        <authorList>
            <person name="Gralka M."/>
        </authorList>
    </citation>
    <scope>NUCLEOTIDE SEQUENCE</scope>
    <source>
        <strain evidence="12">G2M05</strain>
    </source>
</reference>
<evidence type="ECO:0000259" key="11">
    <source>
        <dbReference type="Pfam" id="PF07685"/>
    </source>
</evidence>
<name>A0AAW7Y1M4_9GAMM</name>
<evidence type="ECO:0000259" key="10">
    <source>
        <dbReference type="Pfam" id="PF01656"/>
    </source>
</evidence>
<dbReference type="PANTHER" id="PTHR43873:SF1">
    <property type="entry name" value="COBYRINATE A,C-DIAMIDE SYNTHASE"/>
    <property type="match status" value="1"/>
</dbReference>
<evidence type="ECO:0000313" key="13">
    <source>
        <dbReference type="Proteomes" id="UP001170624"/>
    </source>
</evidence>
<feature type="domain" description="CobB/CobQ-like glutamine amidotransferase" evidence="11">
    <location>
        <begin position="244"/>
        <end position="435"/>
    </location>
</feature>
<keyword evidence="8 9" id="KW-0315">Glutamine amidotransferase</keyword>
<dbReference type="Pfam" id="PF07685">
    <property type="entry name" value="GATase_3"/>
    <property type="match status" value="1"/>
</dbReference>
<evidence type="ECO:0000256" key="8">
    <source>
        <dbReference type="ARBA" id="ARBA00022962"/>
    </source>
</evidence>
<dbReference type="PROSITE" id="PS51274">
    <property type="entry name" value="GATASE_COBBQ"/>
    <property type="match status" value="1"/>
</dbReference>
<evidence type="ECO:0000256" key="5">
    <source>
        <dbReference type="ARBA" id="ARBA00022741"/>
    </source>
</evidence>
<evidence type="ECO:0000256" key="9">
    <source>
        <dbReference type="HAMAP-Rule" id="MF_00027"/>
    </source>
</evidence>
<proteinExistence type="inferred from homology"/>
<evidence type="ECO:0000256" key="7">
    <source>
        <dbReference type="ARBA" id="ARBA00022842"/>
    </source>
</evidence>
<dbReference type="NCBIfam" id="TIGR00379">
    <property type="entry name" value="cobB"/>
    <property type="match status" value="1"/>
</dbReference>
<evidence type="ECO:0000256" key="4">
    <source>
        <dbReference type="ARBA" id="ARBA00022598"/>
    </source>
</evidence>
<feature type="site" description="Increases nucleophilicity of active site Cys" evidence="9">
    <location>
        <position position="430"/>
    </location>
</feature>
<evidence type="ECO:0000256" key="2">
    <source>
        <dbReference type="ARBA" id="ARBA00006205"/>
    </source>
</evidence>
<dbReference type="EMBL" id="JAUOPU010000005">
    <property type="protein sequence ID" value="MDO6542277.1"/>
    <property type="molecule type" value="Genomic_DNA"/>
</dbReference>
<dbReference type="HAMAP" id="MF_00027">
    <property type="entry name" value="CobB_CbiA"/>
    <property type="match status" value="1"/>
</dbReference>
<dbReference type="Proteomes" id="UP001170624">
    <property type="component" value="Unassembled WGS sequence"/>
</dbReference>
<dbReference type="InterPro" id="IPR002586">
    <property type="entry name" value="CobQ/CobB/MinD/ParA_Nub-bd_dom"/>
</dbReference>
<comment type="caution">
    <text evidence="12">The sequence shown here is derived from an EMBL/GenBank/DDBJ whole genome shotgun (WGS) entry which is preliminary data.</text>
</comment>
<dbReference type="EC" id="6.3.5.11" evidence="9"/>
<dbReference type="Pfam" id="PF01656">
    <property type="entry name" value="CbiA"/>
    <property type="match status" value="1"/>
</dbReference>
<dbReference type="NCBIfam" id="NF002204">
    <property type="entry name" value="PRK01077.1"/>
    <property type="match status" value="1"/>
</dbReference>
<dbReference type="AlphaFoldDB" id="A0AAW7Y1M4"/>
<dbReference type="SUPFAM" id="SSF52317">
    <property type="entry name" value="Class I glutamine amidotransferase-like"/>
    <property type="match status" value="1"/>
</dbReference>
<dbReference type="Gene3D" id="3.40.50.880">
    <property type="match status" value="1"/>
</dbReference>
<dbReference type="InterPro" id="IPR004484">
    <property type="entry name" value="CbiA/CobB_synth"/>
</dbReference>
<dbReference type="GO" id="GO:0005524">
    <property type="term" value="F:ATP binding"/>
    <property type="evidence" value="ECO:0007669"/>
    <property type="project" value="UniProtKB-UniRule"/>
</dbReference>
<comment type="catalytic activity">
    <reaction evidence="9">
        <text>cob(II)yrinate + 2 L-glutamine + 2 ATP + 2 H2O = cob(II)yrinate a,c diamide + 2 L-glutamate + 2 ADP + 2 phosphate + 2 H(+)</text>
        <dbReference type="Rhea" id="RHEA:26289"/>
        <dbReference type="ChEBI" id="CHEBI:15377"/>
        <dbReference type="ChEBI" id="CHEBI:15378"/>
        <dbReference type="ChEBI" id="CHEBI:29985"/>
        <dbReference type="ChEBI" id="CHEBI:30616"/>
        <dbReference type="ChEBI" id="CHEBI:43474"/>
        <dbReference type="ChEBI" id="CHEBI:58359"/>
        <dbReference type="ChEBI" id="CHEBI:58537"/>
        <dbReference type="ChEBI" id="CHEBI:58894"/>
        <dbReference type="ChEBI" id="CHEBI:456216"/>
        <dbReference type="EC" id="6.3.5.11"/>
    </reaction>
</comment>
<dbReference type="InterPro" id="IPR011698">
    <property type="entry name" value="GATase_3"/>
</dbReference>
<dbReference type="RefSeq" id="WP_303498762.1">
    <property type="nucleotide sequence ID" value="NZ_JAUOPU010000005.1"/>
</dbReference>
<comment type="miscellaneous">
    <text evidence="9">The a and c carboxylates of cobyrinate are activated for nucleophilic attack via formation of a phosphorylated intermediate by ATP. CbiA catalyzes first the amidation of the c-carboxylate, and then that of the a-carboxylate.</text>
</comment>
<dbReference type="PANTHER" id="PTHR43873">
    <property type="entry name" value="COBYRINATE A,C-DIAMIDE SYNTHASE"/>
    <property type="match status" value="1"/>
</dbReference>
<dbReference type="InterPro" id="IPR027417">
    <property type="entry name" value="P-loop_NTPase"/>
</dbReference>
<dbReference type="InterPro" id="IPR029062">
    <property type="entry name" value="Class_I_gatase-like"/>
</dbReference>
<dbReference type="CDD" id="cd03130">
    <property type="entry name" value="GATase1_CobB"/>
    <property type="match status" value="1"/>
</dbReference>
<gene>
    <name evidence="9" type="primary">cbiA</name>
    <name evidence="12" type="ORF">Q4568_07020</name>
</gene>
<keyword evidence="7 9" id="KW-0460">Magnesium</keyword>
<keyword evidence="5 9" id="KW-0547">Nucleotide-binding</keyword>
<protein>
    <recommendedName>
        <fullName evidence="9">Cobyrinate a,c-diamide synthase</fullName>
        <ecNumber evidence="9">6.3.5.11</ecNumber>
    </recommendedName>
    <alternativeName>
        <fullName evidence="9">Cobyrinic acid a,c-diamide synthetase</fullName>
    </alternativeName>
</protein>